<feature type="compositionally biased region" description="Polar residues" evidence="1">
    <location>
        <begin position="320"/>
        <end position="331"/>
    </location>
</feature>
<proteinExistence type="predicted"/>
<protein>
    <submittedName>
        <fullName evidence="2">Uncharacterized protein</fullName>
    </submittedName>
</protein>
<accession>A0ABC8LNZ4</accession>
<evidence type="ECO:0000256" key="1">
    <source>
        <dbReference type="SAM" id="MobiDB-lite"/>
    </source>
</evidence>
<organism evidence="2 3">
    <name type="scientific">Eruca vesicaria subsp. sativa</name>
    <name type="common">Garden rocket</name>
    <name type="synonym">Eruca sativa</name>
    <dbReference type="NCBI Taxonomy" id="29727"/>
    <lineage>
        <taxon>Eukaryota</taxon>
        <taxon>Viridiplantae</taxon>
        <taxon>Streptophyta</taxon>
        <taxon>Embryophyta</taxon>
        <taxon>Tracheophyta</taxon>
        <taxon>Spermatophyta</taxon>
        <taxon>Magnoliopsida</taxon>
        <taxon>eudicotyledons</taxon>
        <taxon>Gunneridae</taxon>
        <taxon>Pentapetalae</taxon>
        <taxon>rosids</taxon>
        <taxon>malvids</taxon>
        <taxon>Brassicales</taxon>
        <taxon>Brassicaceae</taxon>
        <taxon>Brassiceae</taxon>
        <taxon>Eruca</taxon>
    </lineage>
</organism>
<dbReference type="Proteomes" id="UP001642260">
    <property type="component" value="Unassembled WGS sequence"/>
</dbReference>
<reference evidence="2 3" key="1">
    <citation type="submission" date="2022-03" db="EMBL/GenBank/DDBJ databases">
        <authorList>
            <person name="Macdonald S."/>
            <person name="Ahmed S."/>
            <person name="Newling K."/>
        </authorList>
    </citation>
    <scope>NUCLEOTIDE SEQUENCE [LARGE SCALE GENOMIC DNA]</scope>
</reference>
<evidence type="ECO:0000313" key="3">
    <source>
        <dbReference type="Proteomes" id="UP001642260"/>
    </source>
</evidence>
<comment type="caution">
    <text evidence="2">The sequence shown here is derived from an EMBL/GenBank/DDBJ whole genome shotgun (WGS) entry which is preliminary data.</text>
</comment>
<gene>
    <name evidence="2" type="ORF">ERUC_LOCUS37649</name>
</gene>
<evidence type="ECO:0000313" key="2">
    <source>
        <dbReference type="EMBL" id="CAH8385166.1"/>
    </source>
</evidence>
<dbReference type="EMBL" id="CAKOAT010652931">
    <property type="protein sequence ID" value="CAH8385166.1"/>
    <property type="molecule type" value="Genomic_DNA"/>
</dbReference>
<feature type="region of interest" description="Disordered" evidence="1">
    <location>
        <begin position="315"/>
        <end position="346"/>
    </location>
</feature>
<dbReference type="AlphaFoldDB" id="A0ABC8LNZ4"/>
<keyword evidence="3" id="KW-1185">Reference proteome</keyword>
<name>A0ABC8LNZ4_ERUVS</name>
<sequence length="346" mass="38721">MSQSILLRSSEEYASLELKVRGLFNLGREVPLVVTFQLPQWMVETYGEAVPPHTLRTNGDIDMLLSVHEWNIEPKLCIVFGVREVAKYHYICRSPFTIVRRTYLGEGVTEEQHLATINVRDELREEVISEFNDPEKLMLMYRFSMEVEKARNSLDLNVDVEPNMDDHIVLNVDNPSVVNQPTADGYQFNGMGGFMGTPPVTVLRNTYAPSPYGGVMFVYVPHDETPYWEMRHGIYGVPGSEFTGYLPNDLSIVNSDDQQIPQHQISLDVSSTASSTELNTGVELRCPITNSTIGTGYKYGESSRRVIGEEDIKGEVQDMTDMTSQGAQRNANDVGDGTRGGEHGGK</sequence>